<evidence type="ECO:0000256" key="7">
    <source>
        <dbReference type="SAM" id="SignalP"/>
    </source>
</evidence>
<name>A0A174NFC1_9FIRM</name>
<keyword evidence="2 7" id="KW-0732">Signal</keyword>
<keyword evidence="3" id="KW-0472">Membrane</keyword>
<gene>
    <name evidence="8" type="ORF">ERS852407_06038</name>
</gene>
<dbReference type="InterPro" id="IPR050490">
    <property type="entry name" value="Bact_solute-bd_prot1"/>
</dbReference>
<feature type="compositionally biased region" description="Low complexity" evidence="6">
    <location>
        <begin position="48"/>
        <end position="57"/>
    </location>
</feature>
<feature type="chain" id="PRO_5008028891" evidence="7">
    <location>
        <begin position="22"/>
        <end position="462"/>
    </location>
</feature>
<feature type="region of interest" description="Disordered" evidence="6">
    <location>
        <begin position="41"/>
        <end position="66"/>
    </location>
</feature>
<evidence type="ECO:0000256" key="5">
    <source>
        <dbReference type="ARBA" id="ARBA00023288"/>
    </source>
</evidence>
<dbReference type="InterPro" id="IPR006059">
    <property type="entry name" value="SBP"/>
</dbReference>
<dbReference type="PANTHER" id="PTHR43649:SF33">
    <property type="entry name" value="POLYGALACTURONAN_RHAMNOGALACTURONAN-BINDING PROTEIN YTCQ"/>
    <property type="match status" value="1"/>
</dbReference>
<dbReference type="Proteomes" id="UP000095651">
    <property type="component" value="Unassembled WGS sequence"/>
</dbReference>
<dbReference type="PANTHER" id="PTHR43649">
    <property type="entry name" value="ARABINOSE-BINDING PROTEIN-RELATED"/>
    <property type="match status" value="1"/>
</dbReference>
<reference evidence="8 9" key="1">
    <citation type="submission" date="2015-09" db="EMBL/GenBank/DDBJ databases">
        <authorList>
            <consortium name="Pathogen Informatics"/>
        </authorList>
    </citation>
    <scope>NUCLEOTIDE SEQUENCE [LARGE SCALE GENOMIC DNA]</scope>
    <source>
        <strain evidence="8 9">2789STDY5608850</strain>
    </source>
</reference>
<evidence type="ECO:0000256" key="6">
    <source>
        <dbReference type="SAM" id="MobiDB-lite"/>
    </source>
</evidence>
<keyword evidence="5" id="KW-0449">Lipoprotein</keyword>
<proteinExistence type="predicted"/>
<dbReference type="SUPFAM" id="SSF53850">
    <property type="entry name" value="Periplasmic binding protein-like II"/>
    <property type="match status" value="1"/>
</dbReference>
<feature type="signal peptide" evidence="7">
    <location>
        <begin position="1"/>
        <end position="21"/>
    </location>
</feature>
<evidence type="ECO:0000256" key="3">
    <source>
        <dbReference type="ARBA" id="ARBA00023136"/>
    </source>
</evidence>
<dbReference type="EMBL" id="CYZE01000036">
    <property type="protein sequence ID" value="CUP47283.1"/>
    <property type="molecule type" value="Genomic_DNA"/>
</dbReference>
<evidence type="ECO:0000256" key="2">
    <source>
        <dbReference type="ARBA" id="ARBA00022729"/>
    </source>
</evidence>
<evidence type="ECO:0000256" key="1">
    <source>
        <dbReference type="ARBA" id="ARBA00022475"/>
    </source>
</evidence>
<dbReference type="Pfam" id="PF01547">
    <property type="entry name" value="SBP_bac_1"/>
    <property type="match status" value="1"/>
</dbReference>
<evidence type="ECO:0000256" key="4">
    <source>
        <dbReference type="ARBA" id="ARBA00023139"/>
    </source>
</evidence>
<keyword evidence="4" id="KW-0564">Palmitate</keyword>
<protein>
    <submittedName>
        <fullName evidence="8">Family 1 extracellular solute-binding protein</fullName>
    </submittedName>
</protein>
<keyword evidence="1" id="KW-1003">Cell membrane</keyword>
<evidence type="ECO:0000313" key="8">
    <source>
        <dbReference type="EMBL" id="CUP47283.1"/>
    </source>
</evidence>
<dbReference type="PROSITE" id="PS51257">
    <property type="entry name" value="PROKAR_LIPOPROTEIN"/>
    <property type="match status" value="1"/>
</dbReference>
<evidence type="ECO:0000313" key="9">
    <source>
        <dbReference type="Proteomes" id="UP000095651"/>
    </source>
</evidence>
<dbReference type="AlphaFoldDB" id="A0A174NFC1"/>
<organism evidence="8 9">
    <name type="scientific">Hungatella hathewayi</name>
    <dbReference type="NCBI Taxonomy" id="154046"/>
    <lineage>
        <taxon>Bacteria</taxon>
        <taxon>Bacillati</taxon>
        <taxon>Bacillota</taxon>
        <taxon>Clostridia</taxon>
        <taxon>Lachnospirales</taxon>
        <taxon>Lachnospiraceae</taxon>
        <taxon>Hungatella</taxon>
    </lineage>
</organism>
<accession>A0A174NFC1</accession>
<dbReference type="RefSeq" id="WP_055660860.1">
    <property type="nucleotide sequence ID" value="NZ_CABIXC010000036.1"/>
</dbReference>
<dbReference type="Gene3D" id="3.40.190.10">
    <property type="entry name" value="Periplasmic binding protein-like II"/>
    <property type="match status" value="2"/>
</dbReference>
<sequence>MKKRVSSLMLAAVLAAMSVTACSGGKEAGTTPVTTAAAEKAAEETKSEQQTAETPAPTEEKAADGSVDLTVTMPLGQWTDNFDILIEAYKAEHPEIGTIEATFPSTSDYNDLLKAAAAAGELPDIIGTNYGEPFKEWNNYMADLSTDFPAYELFTEDQKTLGTVNGKVVVAPIYLEGTGILYNMALLEKAGWKEVPKTRDELKKLCEDLTAAGIQPFMHQWAETNLNLFNWVGPTWLGNKENGGLDFIQKMLSGEDMDLANDPEMNEFLDYYDIAIQYAQPNATATDKWTARNAFFLEEAAMLTGEGSWEYPNIMNVNPDLMNHIKQDVIPCSNDADKNHLQIQTMCAGVSSQSKNVKAAKDFLSYIISSEAARVWHQETMGSPTSIVSLEISDKLPCIAVDVLDHVAAGKASESMWEFTPAVLATDLEEIWSRYVNQQISREDFTARYAEIFKDYAAGKYN</sequence>